<keyword evidence="2" id="KW-0964">Secreted</keyword>
<dbReference type="Pfam" id="PF00386">
    <property type="entry name" value="C1q"/>
    <property type="match status" value="1"/>
</dbReference>
<feature type="chain" id="PRO_5044848233" description="C1q domain-containing protein" evidence="3">
    <location>
        <begin position="20"/>
        <end position="187"/>
    </location>
</feature>
<dbReference type="PROSITE" id="PS50871">
    <property type="entry name" value="C1Q"/>
    <property type="match status" value="1"/>
</dbReference>
<comment type="subcellular location">
    <subcellularLocation>
        <location evidence="1">Secreted</location>
    </subcellularLocation>
</comment>
<proteinExistence type="predicted"/>
<dbReference type="InterPro" id="IPR050392">
    <property type="entry name" value="Collagen/C1q_domain"/>
</dbReference>
<dbReference type="EMBL" id="JACVVK020000028">
    <property type="protein sequence ID" value="KAK7501918.1"/>
    <property type="molecule type" value="Genomic_DNA"/>
</dbReference>
<dbReference type="Proteomes" id="UP001519460">
    <property type="component" value="Unassembled WGS sequence"/>
</dbReference>
<evidence type="ECO:0000256" key="1">
    <source>
        <dbReference type="ARBA" id="ARBA00004613"/>
    </source>
</evidence>
<feature type="signal peptide" evidence="3">
    <location>
        <begin position="1"/>
        <end position="19"/>
    </location>
</feature>
<dbReference type="AlphaFoldDB" id="A0ABD0LS77"/>
<reference evidence="5 6" key="1">
    <citation type="journal article" date="2023" name="Sci. Data">
        <title>Genome assembly of the Korean intertidal mud-creeper Batillaria attramentaria.</title>
        <authorList>
            <person name="Patra A.K."/>
            <person name="Ho P.T."/>
            <person name="Jun S."/>
            <person name="Lee S.J."/>
            <person name="Kim Y."/>
            <person name="Won Y.J."/>
        </authorList>
    </citation>
    <scope>NUCLEOTIDE SEQUENCE [LARGE SCALE GENOMIC DNA]</scope>
    <source>
        <strain evidence="5">Wonlab-2016</strain>
    </source>
</reference>
<dbReference type="InterPro" id="IPR001073">
    <property type="entry name" value="C1q_dom"/>
</dbReference>
<evidence type="ECO:0000259" key="4">
    <source>
        <dbReference type="PROSITE" id="PS50871"/>
    </source>
</evidence>
<comment type="caution">
    <text evidence="5">The sequence shown here is derived from an EMBL/GenBank/DDBJ whole genome shotgun (WGS) entry which is preliminary data.</text>
</comment>
<sequence>MLFLVLSGLLLLVAEPLAGMPSDELEVDPQPDAALMTRHAHYADLGEIKAKLEERRDGGHLHVAFSAYVNSHPNTPSIAGHVVPFGGLITNVGYGYNTRTNAFTAPYGGIYFFFVALDISKDFGGVKLLRNGQYFAAAHNDYRENTHISVGVTMTLNARDVINVTYETTGGHVDSGISSVFTGFKLA</sequence>
<name>A0ABD0LS77_9CAEN</name>
<protein>
    <recommendedName>
        <fullName evidence="4">C1q domain-containing protein</fullName>
    </recommendedName>
</protein>
<dbReference type="GO" id="GO:0005576">
    <property type="term" value="C:extracellular region"/>
    <property type="evidence" value="ECO:0007669"/>
    <property type="project" value="UniProtKB-SubCell"/>
</dbReference>
<evidence type="ECO:0000256" key="3">
    <source>
        <dbReference type="SAM" id="SignalP"/>
    </source>
</evidence>
<evidence type="ECO:0000256" key="2">
    <source>
        <dbReference type="ARBA" id="ARBA00022525"/>
    </source>
</evidence>
<gene>
    <name evidence="5" type="ORF">BaRGS_00006670</name>
</gene>
<feature type="domain" description="C1q" evidence="4">
    <location>
        <begin position="58"/>
        <end position="187"/>
    </location>
</feature>
<evidence type="ECO:0000313" key="5">
    <source>
        <dbReference type="EMBL" id="KAK7501918.1"/>
    </source>
</evidence>
<dbReference type="Gene3D" id="2.60.120.40">
    <property type="match status" value="1"/>
</dbReference>
<dbReference type="SMART" id="SM00110">
    <property type="entry name" value="C1Q"/>
    <property type="match status" value="1"/>
</dbReference>
<keyword evidence="3" id="KW-0732">Signal</keyword>
<dbReference type="InterPro" id="IPR008983">
    <property type="entry name" value="Tumour_necrosis_fac-like_dom"/>
</dbReference>
<organism evidence="5 6">
    <name type="scientific">Batillaria attramentaria</name>
    <dbReference type="NCBI Taxonomy" id="370345"/>
    <lineage>
        <taxon>Eukaryota</taxon>
        <taxon>Metazoa</taxon>
        <taxon>Spiralia</taxon>
        <taxon>Lophotrochozoa</taxon>
        <taxon>Mollusca</taxon>
        <taxon>Gastropoda</taxon>
        <taxon>Caenogastropoda</taxon>
        <taxon>Sorbeoconcha</taxon>
        <taxon>Cerithioidea</taxon>
        <taxon>Batillariidae</taxon>
        <taxon>Batillaria</taxon>
    </lineage>
</organism>
<keyword evidence="6" id="KW-1185">Reference proteome</keyword>
<dbReference type="PANTHER" id="PTHR15427:SF2">
    <property type="entry name" value="EMILIN-3"/>
    <property type="match status" value="1"/>
</dbReference>
<dbReference type="SUPFAM" id="SSF49842">
    <property type="entry name" value="TNF-like"/>
    <property type="match status" value="1"/>
</dbReference>
<evidence type="ECO:0000313" key="6">
    <source>
        <dbReference type="Proteomes" id="UP001519460"/>
    </source>
</evidence>
<dbReference type="PANTHER" id="PTHR15427">
    <property type="entry name" value="EMILIN ELASTIN MICROFIBRIL INTERFACE-LOCATED PROTEIN ELASTIN MICROFIBRIL INTERFACER"/>
    <property type="match status" value="1"/>
</dbReference>
<accession>A0ABD0LS77</accession>